<dbReference type="EMBL" id="CAICTM010000912">
    <property type="protein sequence ID" value="CAB9518197.1"/>
    <property type="molecule type" value="Genomic_DNA"/>
</dbReference>
<sequence>MMTDASSSSGSSTNNLQRIQNIIRRARTADSINYKPKQQQKQDKQQRRRSTTSHGMKGVEVMVPIQENKPKSKAEFVTESMKQMDPHDMIAMLEMYAQQDTDYALEALQGLKNSPAAAPAKSNRRSSTLTKPSPRMGGKEPRNLRASV</sequence>
<reference evidence="2" key="1">
    <citation type="submission" date="2020-06" db="EMBL/GenBank/DDBJ databases">
        <authorList>
            <consortium name="Plant Systems Biology data submission"/>
        </authorList>
    </citation>
    <scope>NUCLEOTIDE SEQUENCE</scope>
    <source>
        <strain evidence="2">D6</strain>
    </source>
</reference>
<feature type="compositionally biased region" description="Low complexity" evidence="1">
    <location>
        <begin position="1"/>
        <end position="12"/>
    </location>
</feature>
<evidence type="ECO:0000313" key="2">
    <source>
        <dbReference type="EMBL" id="CAB9518197.1"/>
    </source>
</evidence>
<organism evidence="2 3">
    <name type="scientific">Seminavis robusta</name>
    <dbReference type="NCBI Taxonomy" id="568900"/>
    <lineage>
        <taxon>Eukaryota</taxon>
        <taxon>Sar</taxon>
        <taxon>Stramenopiles</taxon>
        <taxon>Ochrophyta</taxon>
        <taxon>Bacillariophyta</taxon>
        <taxon>Bacillariophyceae</taxon>
        <taxon>Bacillariophycidae</taxon>
        <taxon>Naviculales</taxon>
        <taxon>Naviculaceae</taxon>
        <taxon>Seminavis</taxon>
    </lineage>
</organism>
<proteinExistence type="predicted"/>
<evidence type="ECO:0000313" key="3">
    <source>
        <dbReference type="Proteomes" id="UP001153069"/>
    </source>
</evidence>
<keyword evidence="3" id="KW-1185">Reference proteome</keyword>
<feature type="region of interest" description="Disordered" evidence="1">
    <location>
        <begin position="114"/>
        <end position="148"/>
    </location>
</feature>
<comment type="caution">
    <text evidence="2">The sequence shown here is derived from an EMBL/GenBank/DDBJ whole genome shotgun (WGS) entry which is preliminary data.</text>
</comment>
<gene>
    <name evidence="2" type="ORF">SEMRO_914_G219550.1</name>
</gene>
<name>A0A9N8EB71_9STRA</name>
<dbReference type="Proteomes" id="UP001153069">
    <property type="component" value="Unassembled WGS sequence"/>
</dbReference>
<accession>A0A9N8EB71</accession>
<feature type="compositionally biased region" description="Basic and acidic residues" evidence="1">
    <location>
        <begin position="137"/>
        <end position="148"/>
    </location>
</feature>
<feature type="region of interest" description="Disordered" evidence="1">
    <location>
        <begin position="1"/>
        <end position="75"/>
    </location>
</feature>
<protein>
    <submittedName>
        <fullName evidence="2">Uncharacterized protein</fullName>
    </submittedName>
</protein>
<evidence type="ECO:0000256" key="1">
    <source>
        <dbReference type="SAM" id="MobiDB-lite"/>
    </source>
</evidence>
<dbReference type="AlphaFoldDB" id="A0A9N8EB71"/>